<evidence type="ECO:0000256" key="2">
    <source>
        <dbReference type="ARBA" id="ARBA00022692"/>
    </source>
</evidence>
<dbReference type="GO" id="GO:0005743">
    <property type="term" value="C:mitochondrial inner membrane"/>
    <property type="evidence" value="ECO:0007669"/>
    <property type="project" value="UniProtKB-SubCell"/>
</dbReference>
<name>A0A1B7TC93_9ASCO</name>
<comment type="similarity">
    <text evidence="1 10">Belongs to the SHE9 family.</text>
</comment>
<comment type="subcellular location">
    <subcellularLocation>
        <location evidence="10">Mitochondrion inner membrane</location>
        <topology evidence="10">Multi-pass membrane protein</topology>
    </subcellularLocation>
</comment>
<keyword evidence="6" id="KW-0175">Coiled coil</keyword>
<evidence type="ECO:0000256" key="9">
    <source>
        <dbReference type="ARBA" id="ARBA00024807"/>
    </source>
</evidence>
<keyword evidence="5 10" id="KW-1133">Transmembrane helix</keyword>
<evidence type="ECO:0000256" key="8">
    <source>
        <dbReference type="ARBA" id="ARBA00023136"/>
    </source>
</evidence>
<dbReference type="OrthoDB" id="5595506at2759"/>
<keyword evidence="7 10" id="KW-0496">Mitochondrion</keyword>
<keyword evidence="3 10" id="KW-0999">Mitochondrion inner membrane</keyword>
<evidence type="ECO:0000256" key="10">
    <source>
        <dbReference type="RuleBase" id="RU364128"/>
    </source>
</evidence>
<evidence type="ECO:0000256" key="7">
    <source>
        <dbReference type="ARBA" id="ARBA00023128"/>
    </source>
</evidence>
<evidence type="ECO:0000313" key="11">
    <source>
        <dbReference type="EMBL" id="OBA26338.1"/>
    </source>
</evidence>
<dbReference type="Proteomes" id="UP000092321">
    <property type="component" value="Unassembled WGS sequence"/>
</dbReference>
<proteinExistence type="inferred from homology"/>
<evidence type="ECO:0000256" key="5">
    <source>
        <dbReference type="ARBA" id="ARBA00022989"/>
    </source>
</evidence>
<feature type="non-terminal residue" evidence="11">
    <location>
        <position position="1"/>
    </location>
</feature>
<comment type="subunit">
    <text evidence="10">Homooligomer.</text>
</comment>
<keyword evidence="4 10" id="KW-0809">Transit peptide</keyword>
<comment type="caution">
    <text evidence="11">The sequence shown here is derived from an EMBL/GenBank/DDBJ whole genome shotgun (WGS) entry which is preliminary data.</text>
</comment>
<feature type="transmembrane region" description="Helical" evidence="10">
    <location>
        <begin position="143"/>
        <end position="163"/>
    </location>
</feature>
<keyword evidence="8 10" id="KW-0472">Membrane</keyword>
<reference evidence="12" key="1">
    <citation type="journal article" date="2016" name="Proc. Natl. Acad. Sci. U.S.A.">
        <title>Comparative genomics of biotechnologically important yeasts.</title>
        <authorList>
            <person name="Riley R."/>
            <person name="Haridas S."/>
            <person name="Wolfe K.H."/>
            <person name="Lopes M.R."/>
            <person name="Hittinger C.T."/>
            <person name="Goeker M."/>
            <person name="Salamov A.A."/>
            <person name="Wisecaver J.H."/>
            <person name="Long T.M."/>
            <person name="Calvey C.H."/>
            <person name="Aerts A.L."/>
            <person name="Barry K.W."/>
            <person name="Choi C."/>
            <person name="Clum A."/>
            <person name="Coughlan A.Y."/>
            <person name="Deshpande S."/>
            <person name="Douglass A.P."/>
            <person name="Hanson S.J."/>
            <person name="Klenk H.-P."/>
            <person name="LaButti K.M."/>
            <person name="Lapidus A."/>
            <person name="Lindquist E.A."/>
            <person name="Lipzen A.M."/>
            <person name="Meier-Kolthoff J.P."/>
            <person name="Ohm R.A."/>
            <person name="Otillar R.P."/>
            <person name="Pangilinan J.L."/>
            <person name="Peng Y."/>
            <person name="Rokas A."/>
            <person name="Rosa C.A."/>
            <person name="Scheuner C."/>
            <person name="Sibirny A.A."/>
            <person name="Slot J.C."/>
            <person name="Stielow J.B."/>
            <person name="Sun H."/>
            <person name="Kurtzman C.P."/>
            <person name="Blackwell M."/>
            <person name="Grigoriev I.V."/>
            <person name="Jeffries T.W."/>
        </authorList>
    </citation>
    <scope>NUCLEOTIDE SEQUENCE [LARGE SCALE GENOMIC DNA]</scope>
    <source>
        <strain evidence="12">NRRL Y-1626</strain>
    </source>
</reference>
<dbReference type="GO" id="GO:0007007">
    <property type="term" value="P:inner mitochondrial membrane organization"/>
    <property type="evidence" value="ECO:0007669"/>
    <property type="project" value="TreeGrafter"/>
</dbReference>
<keyword evidence="2 10" id="KW-0812">Transmembrane</keyword>
<feature type="non-terminal residue" evidence="11">
    <location>
        <position position="230"/>
    </location>
</feature>
<gene>
    <name evidence="11" type="ORF">HANVADRAFT_15873</name>
</gene>
<evidence type="ECO:0000256" key="3">
    <source>
        <dbReference type="ARBA" id="ARBA00022792"/>
    </source>
</evidence>
<comment type="function">
    <text evidence="9">Required for the maintenance of the structure of the mitochondrial inner membrane. Involved in mitochondrial morphology. Causes growth arrest when highly overexpressed.</text>
</comment>
<organism evidence="11 12">
    <name type="scientific">Hanseniaspora valbyensis NRRL Y-1626</name>
    <dbReference type="NCBI Taxonomy" id="766949"/>
    <lineage>
        <taxon>Eukaryota</taxon>
        <taxon>Fungi</taxon>
        <taxon>Dikarya</taxon>
        <taxon>Ascomycota</taxon>
        <taxon>Saccharomycotina</taxon>
        <taxon>Saccharomycetes</taxon>
        <taxon>Saccharomycodales</taxon>
        <taxon>Saccharomycodaceae</taxon>
        <taxon>Hanseniaspora</taxon>
    </lineage>
</organism>
<dbReference type="EMBL" id="LXPE01000019">
    <property type="protein sequence ID" value="OBA26338.1"/>
    <property type="molecule type" value="Genomic_DNA"/>
</dbReference>
<dbReference type="InterPro" id="IPR008839">
    <property type="entry name" value="MDM33_fungi"/>
</dbReference>
<keyword evidence="12" id="KW-1185">Reference proteome</keyword>
<dbReference type="Pfam" id="PF05546">
    <property type="entry name" value="She9_MDM33"/>
    <property type="match status" value="1"/>
</dbReference>
<evidence type="ECO:0000256" key="1">
    <source>
        <dbReference type="ARBA" id="ARBA00007472"/>
    </source>
</evidence>
<accession>A0A1B7TC93</accession>
<comment type="caution">
    <text evidence="10">Lacks conserved residue(s) required for the propagation of feature annotation.</text>
</comment>
<evidence type="ECO:0000256" key="6">
    <source>
        <dbReference type="ARBA" id="ARBA00023054"/>
    </source>
</evidence>
<dbReference type="AlphaFoldDB" id="A0A1B7TC93"/>
<evidence type="ECO:0000313" key="12">
    <source>
        <dbReference type="Proteomes" id="UP000092321"/>
    </source>
</evidence>
<evidence type="ECO:0000256" key="4">
    <source>
        <dbReference type="ARBA" id="ARBA00022946"/>
    </source>
</evidence>
<sequence length="230" mass="27424">INELSKMIQDASTSINKITGYDSIQSLKSGIKSLEIKLYQDRITLDKETHKLKKLTKSQNHSQSVINDLLSRKSTWSPNDLKVFTDSYNENQQNIQDLNEQHIKTSKLENLVKTMEQDLHNLILKRYHEEQIWSDKIRKLSTYGTLLLLVINLLSFFILHLLFEPRKRRRLVEAFEKETKEYIEEVKNQQVEQMVRLENLINGKMEMLFHDRNNEILEKEKEKKKTFKYV</sequence>
<dbReference type="PANTHER" id="PTHR31961">
    <property type="entry name" value="SENSITIVE TO HIGH EXPRESSION PROTEIN 9, MITOCHONDRIAL"/>
    <property type="match status" value="1"/>
</dbReference>
<dbReference type="PANTHER" id="PTHR31961:SF3">
    <property type="entry name" value="SENSITIVE TO HIGH EXPRESSION PROTEIN 9, MITOCHONDRIAL"/>
    <property type="match status" value="1"/>
</dbReference>
<protein>
    <recommendedName>
        <fullName evidence="10">Sensitive to high expression protein 9, mitochondrial</fullName>
    </recommendedName>
</protein>